<dbReference type="EMBL" id="CVQH01021062">
    <property type="protein sequence ID" value="CRK29178.1"/>
    <property type="molecule type" value="Genomic_DNA"/>
</dbReference>
<gene>
    <name evidence="2" type="ORF">BN1708_015513</name>
</gene>
<proteinExistence type="predicted"/>
<evidence type="ECO:0000256" key="1">
    <source>
        <dbReference type="SAM" id="MobiDB-lite"/>
    </source>
</evidence>
<keyword evidence="3" id="KW-1185">Reference proteome</keyword>
<protein>
    <submittedName>
        <fullName evidence="2">Uncharacterized protein</fullName>
    </submittedName>
</protein>
<organism evidence="2 3">
    <name type="scientific">Verticillium longisporum</name>
    <name type="common">Verticillium dahliae var. longisporum</name>
    <dbReference type="NCBI Taxonomy" id="100787"/>
    <lineage>
        <taxon>Eukaryota</taxon>
        <taxon>Fungi</taxon>
        <taxon>Dikarya</taxon>
        <taxon>Ascomycota</taxon>
        <taxon>Pezizomycotina</taxon>
        <taxon>Sordariomycetes</taxon>
        <taxon>Hypocreomycetidae</taxon>
        <taxon>Glomerellales</taxon>
        <taxon>Plectosphaerellaceae</taxon>
        <taxon>Verticillium</taxon>
    </lineage>
</organism>
<feature type="region of interest" description="Disordered" evidence="1">
    <location>
        <begin position="1"/>
        <end position="45"/>
    </location>
</feature>
<name>A0A0G4M4G7_VERLO</name>
<evidence type="ECO:0000313" key="2">
    <source>
        <dbReference type="EMBL" id="CRK29178.1"/>
    </source>
</evidence>
<evidence type="ECO:0000313" key="3">
    <source>
        <dbReference type="Proteomes" id="UP000044602"/>
    </source>
</evidence>
<accession>A0A0G4M4G7</accession>
<sequence length="87" mass="9375">MANSNNFKWRTPKNGGKSHVGVTAESENEVAAAHDPELGPMGMEIKPMGWQAASPSETDRDCEWHHREVACWGKAKGDPGMGGADQV</sequence>
<reference evidence="3" key="1">
    <citation type="submission" date="2015-05" db="EMBL/GenBank/DDBJ databases">
        <authorList>
            <person name="Fogelqvist Johan"/>
        </authorList>
    </citation>
    <scope>NUCLEOTIDE SEQUENCE [LARGE SCALE GENOMIC DNA]</scope>
</reference>
<dbReference type="Proteomes" id="UP000044602">
    <property type="component" value="Unassembled WGS sequence"/>
</dbReference>
<dbReference type="AlphaFoldDB" id="A0A0G4M4G7"/>